<sequence length="497" mass="52032">MGFGQGLSGLNAAAQELDVIGNNIANAGTVGFKSSSVTFSDVFANSQVGLGVKVASVNQRFTVGSISNTGNSLDLAIDGTKGLFRTEDPNGNVLYTRNGQFFADKDNFIVNAQGQRLTGFGLIGDDLQALTVPVGNLAPRASADVTTRANMDANANPVYETGVTEVLGNVFMSDDGGVTYTEYQYRIGSTGQVSWFDTAATPNPVSLPDGNYTAANDAIGTNATAITLATTTGQAASPAGALGESATVGTAYTAPIIAHPFSLTDPESYTHTLPLTVYDSVGNSHQMIQYFVKRPGGGGDSQWDVYYALDGNVVNAATPHEITYDTAGRLKTGTNANLVIPNPGGADAPADALELTFDYTGSTQFSGDFSYNFTQDGFPTGEYAGLSVDTDGSVIASYTNGELRTIGYVALANFNNLNGLKAFGDNSWIETGASGQPIVGRPGTNGLATIKGQAIEESNVDMSQELVNMIIAQRFYQANAQTIKTQDQIVQNLISMR</sequence>
<keyword evidence="4 5" id="KW-0975">Bacterial flagellum</keyword>
<comment type="function">
    <text evidence="5">A flexible structure which links the flagellar filament to the drive apparatus in the basal body.</text>
</comment>
<dbReference type="InterPro" id="IPR002371">
    <property type="entry name" value="FlgK"/>
</dbReference>
<evidence type="ECO:0000256" key="4">
    <source>
        <dbReference type="ARBA" id="ARBA00023143"/>
    </source>
</evidence>
<evidence type="ECO:0000313" key="11">
    <source>
        <dbReference type="Proteomes" id="UP000266206"/>
    </source>
</evidence>
<dbReference type="OrthoDB" id="8578401at2"/>
<dbReference type="SUPFAM" id="SSF117143">
    <property type="entry name" value="Flagellar hook protein flgE"/>
    <property type="match status" value="1"/>
</dbReference>
<dbReference type="InterPro" id="IPR037058">
    <property type="entry name" value="Falgellar_hook_FlgE_sf"/>
</dbReference>
<keyword evidence="10" id="KW-0969">Cilium</keyword>
<feature type="domain" description="Flagellar hook protein FlgE D2" evidence="8">
    <location>
        <begin position="256"/>
        <end position="378"/>
    </location>
</feature>
<dbReference type="InterPro" id="IPR010930">
    <property type="entry name" value="Flg_bb/hook_C_dom"/>
</dbReference>
<dbReference type="Pfam" id="PF00460">
    <property type="entry name" value="Flg_bb_rod"/>
    <property type="match status" value="1"/>
</dbReference>
<dbReference type="GO" id="GO:0044780">
    <property type="term" value="P:bacterial-type flagellum assembly"/>
    <property type="evidence" value="ECO:0007669"/>
    <property type="project" value="InterPro"/>
</dbReference>
<evidence type="ECO:0000259" key="8">
    <source>
        <dbReference type="Pfam" id="PF07559"/>
    </source>
</evidence>
<evidence type="ECO:0000256" key="5">
    <source>
        <dbReference type="RuleBase" id="RU362116"/>
    </source>
</evidence>
<gene>
    <name evidence="10" type="primary">flgE</name>
    <name evidence="10" type="ORF">CJP73_12710</name>
</gene>
<dbReference type="PRINTS" id="PR01005">
    <property type="entry name" value="FLGHOOKAP1"/>
</dbReference>
<evidence type="ECO:0000256" key="1">
    <source>
        <dbReference type="ARBA" id="ARBA00004117"/>
    </source>
</evidence>
<dbReference type="Pfam" id="PF07559">
    <property type="entry name" value="FlgE_D2"/>
    <property type="match status" value="1"/>
</dbReference>
<evidence type="ECO:0000256" key="3">
    <source>
        <dbReference type="ARBA" id="ARBA00019015"/>
    </source>
</evidence>
<comment type="caution">
    <text evidence="10">The sequence shown here is derived from an EMBL/GenBank/DDBJ whole genome shotgun (WGS) entry which is preliminary data.</text>
</comment>
<evidence type="ECO:0000259" key="6">
    <source>
        <dbReference type="Pfam" id="PF00460"/>
    </source>
</evidence>
<dbReference type="Proteomes" id="UP000266206">
    <property type="component" value="Unassembled WGS sequence"/>
</dbReference>
<dbReference type="GO" id="GO:0005829">
    <property type="term" value="C:cytosol"/>
    <property type="evidence" value="ECO:0007669"/>
    <property type="project" value="TreeGrafter"/>
</dbReference>
<feature type="domain" description="Flagellar basal body rod protein N-terminal" evidence="6">
    <location>
        <begin position="6"/>
        <end position="33"/>
    </location>
</feature>
<keyword evidence="10" id="KW-0966">Cell projection</keyword>
<evidence type="ECO:0000256" key="2">
    <source>
        <dbReference type="ARBA" id="ARBA00009677"/>
    </source>
</evidence>
<dbReference type="Gene3D" id="2.60.98.20">
    <property type="entry name" value="Flagellar hook protein FlgE"/>
    <property type="match status" value="1"/>
</dbReference>
<dbReference type="InterPro" id="IPR053967">
    <property type="entry name" value="LlgE_F_G-like_D1"/>
</dbReference>
<dbReference type="InterPro" id="IPR001444">
    <property type="entry name" value="Flag_bb_rod_N"/>
</dbReference>
<dbReference type="InterPro" id="IPR037925">
    <property type="entry name" value="FlgE/F/G-like"/>
</dbReference>
<dbReference type="Pfam" id="PF22692">
    <property type="entry name" value="LlgE_F_G_D1"/>
    <property type="match status" value="1"/>
</dbReference>
<dbReference type="EMBL" id="NQYH01000012">
    <property type="protein sequence ID" value="RIY39939.1"/>
    <property type="molecule type" value="Genomic_DNA"/>
</dbReference>
<evidence type="ECO:0000259" key="7">
    <source>
        <dbReference type="Pfam" id="PF06429"/>
    </source>
</evidence>
<name>A0A3A1YRR3_9BURK</name>
<dbReference type="AlphaFoldDB" id="A0A3A1YRR3"/>
<protein>
    <recommendedName>
        <fullName evidence="3 5">Flagellar hook protein FlgE</fullName>
    </recommendedName>
</protein>
<accession>A0A3A1YRR3</accession>
<dbReference type="RefSeq" id="WP_119516692.1">
    <property type="nucleotide sequence ID" value="NZ_NQYH01000012.1"/>
</dbReference>
<evidence type="ECO:0000259" key="9">
    <source>
        <dbReference type="Pfam" id="PF22692"/>
    </source>
</evidence>
<dbReference type="GO" id="GO:0005198">
    <property type="term" value="F:structural molecule activity"/>
    <property type="evidence" value="ECO:0007669"/>
    <property type="project" value="InterPro"/>
</dbReference>
<dbReference type="PANTHER" id="PTHR30435:SF1">
    <property type="entry name" value="FLAGELLAR HOOK PROTEIN FLGE"/>
    <property type="match status" value="1"/>
</dbReference>
<dbReference type="GO" id="GO:0009424">
    <property type="term" value="C:bacterial-type flagellum hook"/>
    <property type="evidence" value="ECO:0007669"/>
    <property type="project" value="InterPro"/>
</dbReference>
<proteinExistence type="inferred from homology"/>
<dbReference type="NCBIfam" id="TIGR03506">
    <property type="entry name" value="FlgEFG_subfam"/>
    <property type="match status" value="1"/>
</dbReference>
<organism evidence="10 11">
    <name type="scientific">Neopusillimonas maritima</name>
    <dbReference type="NCBI Taxonomy" id="2026239"/>
    <lineage>
        <taxon>Bacteria</taxon>
        <taxon>Pseudomonadati</taxon>
        <taxon>Pseudomonadota</taxon>
        <taxon>Betaproteobacteria</taxon>
        <taxon>Burkholderiales</taxon>
        <taxon>Alcaligenaceae</taxon>
        <taxon>Neopusillimonas</taxon>
    </lineage>
</organism>
<dbReference type="GO" id="GO:0009425">
    <property type="term" value="C:bacterial-type flagellum basal body"/>
    <property type="evidence" value="ECO:0007669"/>
    <property type="project" value="UniProtKB-SubCell"/>
</dbReference>
<feature type="domain" description="Flagellar hook protein FlgE/F/G-like D1" evidence="9">
    <location>
        <begin position="76"/>
        <end position="132"/>
    </location>
</feature>
<dbReference type="Pfam" id="PF06429">
    <property type="entry name" value="Flg_bbr_C"/>
    <property type="match status" value="1"/>
</dbReference>
<comment type="similarity">
    <text evidence="2 5">Belongs to the flagella basal body rod proteins family.</text>
</comment>
<feature type="domain" description="Flagellar basal-body/hook protein C-terminal" evidence="7">
    <location>
        <begin position="453"/>
        <end position="496"/>
    </location>
</feature>
<dbReference type="InterPro" id="IPR011491">
    <property type="entry name" value="FlgE_D2"/>
</dbReference>
<comment type="subcellular location">
    <subcellularLocation>
        <location evidence="1 5">Bacterial flagellum basal body</location>
    </subcellularLocation>
</comment>
<dbReference type="PANTHER" id="PTHR30435">
    <property type="entry name" value="FLAGELLAR PROTEIN"/>
    <property type="match status" value="1"/>
</dbReference>
<dbReference type="GO" id="GO:0071978">
    <property type="term" value="P:bacterial-type flagellum-dependent swarming motility"/>
    <property type="evidence" value="ECO:0007669"/>
    <property type="project" value="TreeGrafter"/>
</dbReference>
<keyword evidence="10" id="KW-0282">Flagellum</keyword>
<reference evidence="10 11" key="1">
    <citation type="submission" date="2017-08" db="EMBL/GenBank/DDBJ databases">
        <title>Pusillimonas indicus sp. nov., a member of the family Alcaligenaceae isolated from surface seawater.</title>
        <authorList>
            <person name="Li J."/>
        </authorList>
    </citation>
    <scope>NUCLEOTIDE SEQUENCE [LARGE SCALE GENOMIC DNA]</scope>
    <source>
        <strain evidence="10 11">L52-1-41</strain>
    </source>
</reference>
<evidence type="ECO:0000313" key="10">
    <source>
        <dbReference type="EMBL" id="RIY39939.1"/>
    </source>
</evidence>
<dbReference type="InterPro" id="IPR020013">
    <property type="entry name" value="Flagellar_FlgE/F/G"/>
</dbReference>